<dbReference type="AlphaFoldDB" id="V6KHH0"/>
<protein>
    <submittedName>
        <fullName evidence="2">Uncharacterized protein</fullName>
    </submittedName>
</protein>
<dbReference type="EMBL" id="AWQX01000141">
    <property type="protein sequence ID" value="EST31615.1"/>
    <property type="molecule type" value="Genomic_DNA"/>
</dbReference>
<evidence type="ECO:0000313" key="3">
    <source>
        <dbReference type="Proteomes" id="UP000017984"/>
    </source>
</evidence>
<organism evidence="2 3">
    <name type="scientific">Streptomyces roseochromogenus subsp. oscitans DS 12.976</name>
    <dbReference type="NCBI Taxonomy" id="1352936"/>
    <lineage>
        <taxon>Bacteria</taxon>
        <taxon>Bacillati</taxon>
        <taxon>Actinomycetota</taxon>
        <taxon>Actinomycetes</taxon>
        <taxon>Kitasatosporales</taxon>
        <taxon>Streptomycetaceae</taxon>
        <taxon>Streptomyces</taxon>
    </lineage>
</organism>
<accession>V6KHH0</accession>
<dbReference type="InterPro" id="IPR045998">
    <property type="entry name" value="DUF5954"/>
</dbReference>
<dbReference type="HOGENOM" id="CLU_2157022_0_0_11"/>
<dbReference type="OrthoDB" id="3450280at2"/>
<evidence type="ECO:0000313" key="2">
    <source>
        <dbReference type="EMBL" id="EST31615.1"/>
    </source>
</evidence>
<feature type="compositionally biased region" description="Basic and acidic residues" evidence="1">
    <location>
        <begin position="48"/>
        <end position="58"/>
    </location>
</feature>
<feature type="region of interest" description="Disordered" evidence="1">
    <location>
        <begin position="37"/>
        <end position="58"/>
    </location>
</feature>
<gene>
    <name evidence="2" type="ORF">M878_16405</name>
</gene>
<dbReference type="PATRIC" id="fig|1352936.5.peg.3450"/>
<dbReference type="RefSeq" id="WP_023547263.1">
    <property type="nucleotide sequence ID" value="NZ_CM002285.1"/>
</dbReference>
<comment type="caution">
    <text evidence="2">The sequence shown here is derived from an EMBL/GenBank/DDBJ whole genome shotgun (WGS) entry which is preliminary data.</text>
</comment>
<sequence length="111" mass="13232">MQRAEYARIADRPDASRSNVTTIAGVRYRVTRVERLVRIDPDGPEGPRPSDHDPEPPIDVHVRQLKEQGLWKEDGEEEPVEPDERQEELRRLWETEWERIQALRRRRGRNE</sequence>
<dbReference type="Pfam" id="PF19379">
    <property type="entry name" value="DUF5954"/>
    <property type="match status" value="1"/>
</dbReference>
<feature type="region of interest" description="Disordered" evidence="1">
    <location>
        <begin position="69"/>
        <end position="88"/>
    </location>
</feature>
<name>V6KHH0_STRRC</name>
<proteinExistence type="predicted"/>
<dbReference type="Proteomes" id="UP000017984">
    <property type="component" value="Chromosome"/>
</dbReference>
<feature type="compositionally biased region" description="Acidic residues" evidence="1">
    <location>
        <begin position="74"/>
        <end position="86"/>
    </location>
</feature>
<keyword evidence="3" id="KW-1185">Reference proteome</keyword>
<evidence type="ECO:0000256" key="1">
    <source>
        <dbReference type="SAM" id="MobiDB-lite"/>
    </source>
</evidence>
<reference evidence="2 3" key="1">
    <citation type="journal article" date="2014" name="Genome Announc.">
        <title>Draft Genome Sequence of Streptomyces roseochromogenes subsp. oscitans DS 12.976, Producer of the Aminocoumarin Antibiotic Clorobiocin.</title>
        <authorList>
            <person name="Ruckert C."/>
            <person name="Kalinowski J."/>
            <person name="Heide L."/>
            <person name="Apel A.K."/>
        </authorList>
    </citation>
    <scope>NUCLEOTIDE SEQUENCE [LARGE SCALE GENOMIC DNA]</scope>
    <source>
        <strain evidence="2 3">DS 12.976</strain>
    </source>
</reference>